<dbReference type="RefSeq" id="XP_015231190.1">
    <property type="nucleotide sequence ID" value="XM_015375704.1"/>
</dbReference>
<dbReference type="Ensembl" id="ENSCVAT00000003109.1">
    <property type="protein sequence ID" value="ENSCVAP00000007551.1"/>
    <property type="gene ID" value="ENSCVAG00000009248.1"/>
</dbReference>
<dbReference type="Pfam" id="PF07546">
    <property type="entry name" value="EMI"/>
    <property type="match status" value="1"/>
</dbReference>
<dbReference type="STRING" id="28743.ENSCVAP00000007551"/>
<dbReference type="OMA" id="GHDCMEL"/>
<feature type="domain" description="C1q" evidence="10">
    <location>
        <begin position="823"/>
        <end position="970"/>
    </location>
</feature>
<dbReference type="PANTHER" id="PTHR15427">
    <property type="entry name" value="EMILIN ELASTIN MICROFIBRIL INTERFACE-LOCATED PROTEIN ELASTIN MICROFIBRIL INTERFACER"/>
    <property type="match status" value="1"/>
</dbReference>
<evidence type="ECO:0000313" key="13">
    <source>
        <dbReference type="Proteomes" id="UP000265020"/>
    </source>
</evidence>
<evidence type="ECO:0000256" key="4">
    <source>
        <dbReference type="ARBA" id="ARBA00022729"/>
    </source>
</evidence>
<comment type="subcellular location">
    <subcellularLocation>
        <location evidence="1">Secreted</location>
        <location evidence="1">Extracellular space</location>
        <location evidence="1">Extracellular matrix</location>
    </subcellularLocation>
</comment>
<evidence type="ECO:0000313" key="12">
    <source>
        <dbReference type="Ensembl" id="ENSCVAP00000007551.1"/>
    </source>
</evidence>
<dbReference type="AlphaFoldDB" id="A0A3Q2CPS4"/>
<dbReference type="SMART" id="SM00110">
    <property type="entry name" value="C1Q"/>
    <property type="match status" value="1"/>
</dbReference>
<proteinExistence type="predicted"/>
<dbReference type="GeneID" id="107085405"/>
<feature type="region of interest" description="Disordered" evidence="8">
    <location>
        <begin position="132"/>
        <end position="188"/>
    </location>
</feature>
<evidence type="ECO:0000259" key="10">
    <source>
        <dbReference type="PROSITE" id="PS50871"/>
    </source>
</evidence>
<feature type="chain" id="PRO_5018543194" evidence="9">
    <location>
        <begin position="20"/>
        <end position="971"/>
    </location>
</feature>
<evidence type="ECO:0000256" key="5">
    <source>
        <dbReference type="ARBA" id="ARBA00023054"/>
    </source>
</evidence>
<keyword evidence="13" id="KW-1185">Reference proteome</keyword>
<accession>A0A3Q2CPS4</accession>
<dbReference type="GeneTree" id="ENSGT01030000234633"/>
<evidence type="ECO:0000256" key="7">
    <source>
        <dbReference type="SAM" id="Coils"/>
    </source>
</evidence>
<dbReference type="InterPro" id="IPR008983">
    <property type="entry name" value="Tumour_necrosis_fac-like_dom"/>
</dbReference>
<evidence type="ECO:0000256" key="8">
    <source>
        <dbReference type="SAM" id="MobiDB-lite"/>
    </source>
</evidence>
<dbReference type="SUPFAM" id="SSF49842">
    <property type="entry name" value="TNF-like"/>
    <property type="match status" value="1"/>
</dbReference>
<feature type="coiled-coil region" evidence="7">
    <location>
        <begin position="474"/>
        <end position="526"/>
    </location>
</feature>
<dbReference type="KEGG" id="cvg:107085405"/>
<evidence type="ECO:0000256" key="6">
    <source>
        <dbReference type="ARBA" id="ARBA00023157"/>
    </source>
</evidence>
<keyword evidence="6" id="KW-1015">Disulfide bond</keyword>
<dbReference type="CTD" id="84034"/>
<evidence type="ECO:0000256" key="1">
    <source>
        <dbReference type="ARBA" id="ARBA00004498"/>
    </source>
</evidence>
<dbReference type="InterPro" id="IPR001073">
    <property type="entry name" value="C1q_dom"/>
</dbReference>
<keyword evidence="3" id="KW-0272">Extracellular matrix</keyword>
<feature type="compositionally biased region" description="Polar residues" evidence="8">
    <location>
        <begin position="133"/>
        <end position="146"/>
    </location>
</feature>
<dbReference type="Proteomes" id="UP000265020">
    <property type="component" value="Unassembled WGS sequence"/>
</dbReference>
<feature type="region of interest" description="Disordered" evidence="8">
    <location>
        <begin position="807"/>
        <end position="828"/>
    </location>
</feature>
<dbReference type="OrthoDB" id="6108348at2759"/>
<dbReference type="PROSITE" id="PS50871">
    <property type="entry name" value="C1Q"/>
    <property type="match status" value="1"/>
</dbReference>
<dbReference type="Pfam" id="PF00386">
    <property type="entry name" value="C1q"/>
    <property type="match status" value="1"/>
</dbReference>
<feature type="signal peptide" evidence="9">
    <location>
        <begin position="1"/>
        <end position="19"/>
    </location>
</feature>
<evidence type="ECO:0000259" key="11">
    <source>
        <dbReference type="PROSITE" id="PS51041"/>
    </source>
</evidence>
<keyword evidence="4 9" id="KW-0732">Signal</keyword>
<name>A0A3Q2CPS4_CYPVA</name>
<evidence type="ECO:0000256" key="3">
    <source>
        <dbReference type="ARBA" id="ARBA00022530"/>
    </source>
</evidence>
<keyword evidence="2" id="KW-0964">Secreted</keyword>
<reference evidence="12" key="1">
    <citation type="submission" date="2025-08" db="UniProtKB">
        <authorList>
            <consortium name="Ensembl"/>
        </authorList>
    </citation>
    <scope>IDENTIFICATION</scope>
</reference>
<keyword evidence="5 7" id="KW-0175">Coiled coil</keyword>
<feature type="compositionally biased region" description="Low complexity" evidence="8">
    <location>
        <begin position="179"/>
        <end position="188"/>
    </location>
</feature>
<dbReference type="PANTHER" id="PTHR15427:SF5">
    <property type="entry name" value="EMILIN-2"/>
    <property type="match status" value="1"/>
</dbReference>
<evidence type="ECO:0000256" key="2">
    <source>
        <dbReference type="ARBA" id="ARBA00022525"/>
    </source>
</evidence>
<organism evidence="12 13">
    <name type="scientific">Cyprinodon variegatus</name>
    <name type="common">Sheepshead minnow</name>
    <dbReference type="NCBI Taxonomy" id="28743"/>
    <lineage>
        <taxon>Eukaryota</taxon>
        <taxon>Metazoa</taxon>
        <taxon>Chordata</taxon>
        <taxon>Craniata</taxon>
        <taxon>Vertebrata</taxon>
        <taxon>Euteleostomi</taxon>
        <taxon>Actinopterygii</taxon>
        <taxon>Neopterygii</taxon>
        <taxon>Teleostei</taxon>
        <taxon>Neoteleostei</taxon>
        <taxon>Acanthomorphata</taxon>
        <taxon>Ovalentaria</taxon>
        <taxon>Atherinomorphae</taxon>
        <taxon>Cyprinodontiformes</taxon>
        <taxon>Cyprinodontidae</taxon>
        <taxon>Cyprinodon</taxon>
    </lineage>
</organism>
<reference evidence="12" key="2">
    <citation type="submission" date="2025-09" db="UniProtKB">
        <authorList>
            <consortium name="Ensembl"/>
        </authorList>
    </citation>
    <scope>IDENTIFICATION</scope>
</reference>
<feature type="coiled-coil region" evidence="7">
    <location>
        <begin position="587"/>
        <end position="621"/>
    </location>
</feature>
<protein>
    <submittedName>
        <fullName evidence="12">Elastin microfibril interfacer 2b</fullName>
    </submittedName>
</protein>
<dbReference type="InterPro" id="IPR011489">
    <property type="entry name" value="EMI_domain"/>
</dbReference>
<sequence length="971" mass="107856">MKRDLYLINFLITFPLVSGSPFQYNMFQGNAYSAPETRQRNKNWCAYVVHKNVSCAVVGGTESFAQPELLPCPPEQPNCAQQVIYQTHFRPTYKIGYKIMTELQWRCCPGYQGHDCMEVKDMKLLQVERLPHASSNSGYSNPQAPNRRTEPQRNHQSAWEGQIRGQTVDRPREGQSRPQSSQQLEEEVQQLSQMVLDMQARMTDIASNLRLDFQEDASKMFVTLMNNLKQPASARGAATESFQVQDFSFGQEMPSMDEVMNKINQVADDLESRSNVLDDLMSRVNLHDGQIGLLLETGQNQPSTSQPTTSSSDANLQTFLESKISALREELMEGIEIKMADLKNSCDYKIHSVQEQCEGQEANYFSLIELMDSKELDVRSEIQNLKTKVDELQKAGPVDSHLQNLENQLNSSQSYLEMCLSVEKNLRHEQEEAINDLKKTLDDKLGSIQNQLTNKLTNNSKFTLMSENSLLIDASSVKDSVDKLEHKVNDLELLCSENCKANLTALEKLQNDFQSYKSIVDNMETNLNIQVRDFESMKGQLLCINSTIENVSSEIDNRLDRVEDSISIVEDQRNLNSSWDQNTEATLQDSKDLLELHRVQHEKLRQRLDELDREVKAEAKSCRETTKDVGLELTSMDSRIVNVEALCNKLDPISNNLLRIKEGLNRHITGLWSCVNQLNGTVQNQANDIGGLKGTCETLQDRITNIARTLQTLTNGSPGKEGADVDPIEGSPRVSAERLRVLPVPVEPFLKHLPVMETGEAGPPGQMTSDLPKRMDANVMSVQGYAGAPASPVTSTESLKTNVPLITDVSKPQRSPKQKSSTATGEKVSFSAGLTPPIQGELGIIRFNKVLVNDGGHYDPNTGLFTAPTNGRYLVTAVLAAQRGQNVKAVLSVSNNSVQILDSAGFSSEATALSQERCSCSGLTSLSLVLSMKPGDRMGIILTDGKLAISDSTQTLSSFSAVLLYNSPITL</sequence>
<dbReference type="InterPro" id="IPR050392">
    <property type="entry name" value="Collagen/C1q_domain"/>
</dbReference>
<dbReference type="PROSITE" id="PS51041">
    <property type="entry name" value="EMI"/>
    <property type="match status" value="1"/>
</dbReference>
<evidence type="ECO:0000256" key="9">
    <source>
        <dbReference type="SAM" id="SignalP"/>
    </source>
</evidence>
<dbReference type="Gene3D" id="2.60.120.40">
    <property type="match status" value="1"/>
</dbReference>
<feature type="domain" description="EMI" evidence="11">
    <location>
        <begin position="41"/>
        <end position="118"/>
    </location>
</feature>
<feature type="compositionally biased region" description="Low complexity" evidence="8">
    <location>
        <begin position="810"/>
        <end position="821"/>
    </location>
</feature>